<dbReference type="PANTHER" id="PTHR30217:SF6">
    <property type="entry name" value="TRNA HYDROXYLATION PROTEIN P"/>
    <property type="match status" value="1"/>
</dbReference>
<name>A0A133K9K1_HEYCO</name>
<keyword evidence="1" id="KW-0645">Protease</keyword>
<dbReference type="Proteomes" id="UP000070376">
    <property type="component" value="Unassembled WGS sequence"/>
</dbReference>
<keyword evidence="2" id="KW-0378">Hydrolase</keyword>
<evidence type="ECO:0000313" key="5">
    <source>
        <dbReference type="EMBL" id="KWZ76223.1"/>
    </source>
</evidence>
<dbReference type="InterPro" id="IPR032525">
    <property type="entry name" value="Peptidase_U32_C"/>
</dbReference>
<dbReference type="PANTHER" id="PTHR30217">
    <property type="entry name" value="PEPTIDASE U32 FAMILY"/>
    <property type="match status" value="1"/>
</dbReference>
<dbReference type="GO" id="GO:0006508">
    <property type="term" value="P:proteolysis"/>
    <property type="evidence" value="ECO:0007669"/>
    <property type="project" value="UniProtKB-KW"/>
</dbReference>
<dbReference type="Pfam" id="PF01136">
    <property type="entry name" value="Peptidase_U32"/>
    <property type="match status" value="1"/>
</dbReference>
<dbReference type="AlphaFoldDB" id="A0A133K9K1"/>
<dbReference type="InterPro" id="IPR001539">
    <property type="entry name" value="Peptidase_U32"/>
</dbReference>
<dbReference type="GO" id="GO:0008233">
    <property type="term" value="F:peptidase activity"/>
    <property type="evidence" value="ECO:0007669"/>
    <property type="project" value="UniProtKB-KW"/>
</dbReference>
<dbReference type="EMBL" id="LRPN01000211">
    <property type="protein sequence ID" value="KWZ76223.1"/>
    <property type="molecule type" value="Genomic_DNA"/>
</dbReference>
<evidence type="ECO:0000256" key="3">
    <source>
        <dbReference type="ARBA" id="ARBA00038374"/>
    </source>
</evidence>
<accession>A0A133K9K1</accession>
<feature type="domain" description="Peptidase family U32 C-terminal" evidence="4">
    <location>
        <begin position="329"/>
        <end position="410"/>
    </location>
</feature>
<dbReference type="Pfam" id="PF16325">
    <property type="entry name" value="Peptidase_U32_C"/>
    <property type="match status" value="1"/>
</dbReference>
<evidence type="ECO:0000256" key="1">
    <source>
        <dbReference type="ARBA" id="ARBA00022670"/>
    </source>
</evidence>
<reference evidence="6" key="1">
    <citation type="submission" date="2016-01" db="EMBL/GenBank/DDBJ databases">
        <authorList>
            <person name="Mitreva M."/>
            <person name="Pepin K.H."/>
            <person name="Mihindukulasuriya K.A."/>
            <person name="Fulton R."/>
            <person name="Fronick C."/>
            <person name="O'Laughlin M."/>
            <person name="Miner T."/>
            <person name="Herter B."/>
            <person name="Rosa B.A."/>
            <person name="Cordes M."/>
            <person name="Tomlinson C."/>
            <person name="Wollam A."/>
            <person name="Palsikar V.B."/>
            <person name="Mardis E.R."/>
            <person name="Wilson R.K."/>
        </authorList>
    </citation>
    <scope>NUCLEOTIDE SEQUENCE [LARGE SCALE GENOMIC DNA]</scope>
    <source>
        <strain evidence="6">GED7749B</strain>
    </source>
</reference>
<comment type="similarity">
    <text evidence="3">Belongs to the peptidase U32 family.</text>
</comment>
<protein>
    <submittedName>
        <fullName evidence="5">Peptidase, U32 family</fullName>
    </submittedName>
</protein>
<dbReference type="PROSITE" id="PS01276">
    <property type="entry name" value="PEPTIDASE_U32"/>
    <property type="match status" value="1"/>
</dbReference>
<dbReference type="PATRIC" id="fig|1398.22.peg.3982"/>
<organism evidence="5 6">
    <name type="scientific">Heyndrickxia coagulans</name>
    <name type="common">Weizmannia coagulans</name>
    <dbReference type="NCBI Taxonomy" id="1398"/>
    <lineage>
        <taxon>Bacteria</taxon>
        <taxon>Bacillati</taxon>
        <taxon>Bacillota</taxon>
        <taxon>Bacilli</taxon>
        <taxon>Bacillales</taxon>
        <taxon>Bacillaceae</taxon>
        <taxon>Heyndrickxia</taxon>
    </lineage>
</organism>
<dbReference type="Gene3D" id="2.40.30.10">
    <property type="entry name" value="Translation factors"/>
    <property type="match status" value="1"/>
</dbReference>
<dbReference type="InterPro" id="IPR051454">
    <property type="entry name" value="RNA/ubiquinone_mod_enzymes"/>
</dbReference>
<comment type="caution">
    <text evidence="5">The sequence shown here is derived from an EMBL/GenBank/DDBJ whole genome shotgun (WGS) entry which is preliminary data.</text>
</comment>
<evidence type="ECO:0000313" key="6">
    <source>
        <dbReference type="Proteomes" id="UP000070376"/>
    </source>
</evidence>
<evidence type="ECO:0000259" key="4">
    <source>
        <dbReference type="Pfam" id="PF16325"/>
    </source>
</evidence>
<evidence type="ECO:0000256" key="2">
    <source>
        <dbReference type="ARBA" id="ARBA00022801"/>
    </source>
</evidence>
<sequence length="431" mass="48389">MKYSRRENMRNIIKKPEVLAPAGNLEKLEIAVRYGADAVYIGGQAYGLRSRAGNFTYDEMKEGVRFAHARGAKVYVAANMVGHEGDDEGAGDFFRTLKEIGIDAVIISDPGFITICMEEAPGLAVHLSTQASATNYKALQFWEQEGVERVVLAREVSLEEIREIRKNTGMEIEAFVQGAMCISYSGRCVLSNHMANRDANRGGCAQSCRWKYDLFENEGADILTAGGEPFSMSAVDLTMIHHVPELIEAGVGSFKIEGRMKSIHYVSTVANVYRAIVDAYCEDPDHFVFDPAWEEEIWKVAQRELATGFYFGEPDAHQQLFGRPRKIPKYTFAARVLDYDPATKIATLEQRNHFTTGEEVEFYGPGFARFTQTIRKLWDEDGKCIERAPNAMMTVKTIVDHPVKPYDLMRIRKMPVSTARFSNFPGQAPSE</sequence>
<gene>
    <name evidence="5" type="ORF">HMPREF3213_03976</name>
</gene>
<proteinExistence type="inferred from homology"/>